<evidence type="ECO:0000313" key="1">
    <source>
        <dbReference type="EMBL" id="KIH45329.1"/>
    </source>
</evidence>
<dbReference type="AlphaFoldDB" id="A0A0C2FF94"/>
<proteinExistence type="predicted"/>
<keyword evidence="2" id="KW-1185">Reference proteome</keyword>
<sequence length="42" mass="4534">MSSTRQGCTELTYLRTARCSQTASPAVAWRSSLAEDATGVNR</sequence>
<reference evidence="1 2" key="1">
    <citation type="submission" date="2013-12" db="EMBL/GenBank/DDBJ databases">
        <title>Draft genome of the parsitic nematode Ancylostoma duodenale.</title>
        <authorList>
            <person name="Mitreva M."/>
        </authorList>
    </citation>
    <scope>NUCLEOTIDE SEQUENCE [LARGE SCALE GENOMIC DNA]</scope>
    <source>
        <strain evidence="1 2">Zhejiang</strain>
    </source>
</reference>
<accession>A0A0C2FF94</accession>
<organism evidence="1 2">
    <name type="scientific">Ancylostoma duodenale</name>
    <dbReference type="NCBI Taxonomy" id="51022"/>
    <lineage>
        <taxon>Eukaryota</taxon>
        <taxon>Metazoa</taxon>
        <taxon>Ecdysozoa</taxon>
        <taxon>Nematoda</taxon>
        <taxon>Chromadorea</taxon>
        <taxon>Rhabditida</taxon>
        <taxon>Rhabditina</taxon>
        <taxon>Rhabditomorpha</taxon>
        <taxon>Strongyloidea</taxon>
        <taxon>Ancylostomatidae</taxon>
        <taxon>Ancylostomatinae</taxon>
        <taxon>Ancylostoma</taxon>
    </lineage>
</organism>
<evidence type="ECO:0000313" key="2">
    <source>
        <dbReference type="Proteomes" id="UP000054047"/>
    </source>
</evidence>
<protein>
    <submittedName>
        <fullName evidence="1">Uncharacterized protein</fullName>
    </submittedName>
</protein>
<dbReference type="Proteomes" id="UP000054047">
    <property type="component" value="Unassembled WGS sequence"/>
</dbReference>
<gene>
    <name evidence="1" type="ORF">ANCDUO_24631</name>
</gene>
<dbReference type="EMBL" id="KN772926">
    <property type="protein sequence ID" value="KIH45329.1"/>
    <property type="molecule type" value="Genomic_DNA"/>
</dbReference>
<name>A0A0C2FF94_9BILA</name>